<dbReference type="Proteomes" id="UP000398217">
    <property type="component" value="Unassembled WGS sequence"/>
</dbReference>
<dbReference type="EMBL" id="BLBC01000014">
    <property type="protein sequence ID" value="GET46911.1"/>
    <property type="molecule type" value="Genomic_DNA"/>
</dbReference>
<proteinExistence type="predicted"/>
<sequence>MTSSVIYSRLNVHMKSGDTAFSGNISLEKGTCVGVHFIPMKNNKPEFPVEIEIKNAQGGTLLNPTDYRDYVRTEGGYFQGVKQVNFPTDNNRFFVTINAEEPLTDEFIGQLVFIIQREGSCGCNKE</sequence>
<dbReference type="OrthoDB" id="1151354at2"/>
<comment type="caution">
    <text evidence="1">The sequence shown here is derived from an EMBL/GenBank/DDBJ whole genome shotgun (WGS) entry which is preliminary data.</text>
</comment>
<reference evidence="2" key="1">
    <citation type="journal article" date="2020" name="Int. J. Syst. Evol. Microbiol.">
        <title>Capnocytophaga felis sp. nov. isolated from the feline oral cavity.</title>
        <authorList>
            <person name="Suzuki M."/>
            <person name="Umeda K."/>
            <person name="Kimura M."/>
            <person name="Imaoka K."/>
            <person name="Morikawa S."/>
            <person name="Maeda K."/>
        </authorList>
    </citation>
    <scope>NUCLEOTIDE SEQUENCE [LARGE SCALE GENOMIC DNA]</scope>
    <source>
        <strain evidence="2">KC07070</strain>
    </source>
</reference>
<accession>A0A5M4BBF1</accession>
<dbReference type="RefSeq" id="WP_155285524.1">
    <property type="nucleotide sequence ID" value="NZ_BLBC01000014.1"/>
</dbReference>
<protein>
    <submittedName>
        <fullName evidence="1">Uncharacterized protein</fullName>
    </submittedName>
</protein>
<evidence type="ECO:0000313" key="2">
    <source>
        <dbReference type="Proteomes" id="UP000398217"/>
    </source>
</evidence>
<gene>
    <name evidence="1" type="ORF">RCZ01_22130</name>
</gene>
<dbReference type="AlphaFoldDB" id="A0A5M4BBF1"/>
<keyword evidence="2" id="KW-1185">Reference proteome</keyword>
<evidence type="ECO:0000313" key="1">
    <source>
        <dbReference type="EMBL" id="GET46911.1"/>
    </source>
</evidence>
<name>A0A5M4BBF1_9FLAO</name>
<organism evidence="1 2">
    <name type="scientific">Capnocytophaga felis</name>
    <dbReference type="NCBI Taxonomy" id="2267611"/>
    <lineage>
        <taxon>Bacteria</taxon>
        <taxon>Pseudomonadati</taxon>
        <taxon>Bacteroidota</taxon>
        <taxon>Flavobacteriia</taxon>
        <taxon>Flavobacteriales</taxon>
        <taxon>Flavobacteriaceae</taxon>
        <taxon>Capnocytophaga</taxon>
    </lineage>
</organism>